<dbReference type="PROSITE" id="PS50076">
    <property type="entry name" value="DNAJ_2"/>
    <property type="match status" value="1"/>
</dbReference>
<dbReference type="InterPro" id="IPR036869">
    <property type="entry name" value="J_dom_sf"/>
</dbReference>
<dbReference type="PANTHER" id="PTHR44145:SF3">
    <property type="entry name" value="DNAJ HOMOLOG SUBFAMILY A MEMBER 3, MITOCHONDRIAL"/>
    <property type="match status" value="1"/>
</dbReference>
<dbReference type="SMART" id="SM00271">
    <property type="entry name" value="DnaJ"/>
    <property type="match status" value="1"/>
</dbReference>
<dbReference type="Gene3D" id="1.10.287.110">
    <property type="entry name" value="DnaJ domain"/>
    <property type="match status" value="1"/>
</dbReference>
<dbReference type="InterPro" id="IPR001623">
    <property type="entry name" value="DnaJ_domain"/>
</dbReference>
<feature type="domain" description="J" evidence="2">
    <location>
        <begin position="6"/>
        <end position="70"/>
    </location>
</feature>
<dbReference type="STRING" id="133381.A0A2T9ZAR8"/>
<evidence type="ECO:0000256" key="1">
    <source>
        <dbReference type="ARBA" id="ARBA00023186"/>
    </source>
</evidence>
<dbReference type="PANTHER" id="PTHR44145">
    <property type="entry name" value="DNAJ HOMOLOG SUBFAMILY A MEMBER 3, MITOCHONDRIAL"/>
    <property type="match status" value="1"/>
</dbReference>
<organism evidence="3 4">
    <name type="scientific">Smittium megazygosporum</name>
    <dbReference type="NCBI Taxonomy" id="133381"/>
    <lineage>
        <taxon>Eukaryota</taxon>
        <taxon>Fungi</taxon>
        <taxon>Fungi incertae sedis</taxon>
        <taxon>Zoopagomycota</taxon>
        <taxon>Kickxellomycotina</taxon>
        <taxon>Harpellomycetes</taxon>
        <taxon>Harpellales</taxon>
        <taxon>Legeriomycetaceae</taxon>
        <taxon>Smittium</taxon>
    </lineage>
</organism>
<sequence length="190" mass="20952">MDDFVDFYQILGVEPTATLAQIRSSYMKKALEVHPDKNPSPDAKVKFQELAEAYEVLSNPSKRKSYDYEYNNPSMRTHYKRTQTNTSDSQSQKNANNVFGDVFEELLRPEVAKHTSIWRNVGAVSGGALGFIMANIPGAIAGAFAGASVGTIRDRKGKAVMEVFQDLPYSDRIKILAAISAKVLLSNVSV</sequence>
<dbReference type="CDD" id="cd06257">
    <property type="entry name" value="DnaJ"/>
    <property type="match status" value="1"/>
</dbReference>
<evidence type="ECO:0000259" key="2">
    <source>
        <dbReference type="PROSITE" id="PS50076"/>
    </source>
</evidence>
<comment type="caution">
    <text evidence="3">The sequence shown here is derived from an EMBL/GenBank/DDBJ whole genome shotgun (WGS) entry which is preliminary data.</text>
</comment>
<dbReference type="PROSITE" id="PS00636">
    <property type="entry name" value="DNAJ_1"/>
    <property type="match status" value="1"/>
</dbReference>
<dbReference type="EMBL" id="MBFS01000926">
    <property type="protein sequence ID" value="PVV01637.1"/>
    <property type="molecule type" value="Genomic_DNA"/>
</dbReference>
<evidence type="ECO:0000313" key="4">
    <source>
        <dbReference type="Proteomes" id="UP000245609"/>
    </source>
</evidence>
<accession>A0A2T9ZAR8</accession>
<keyword evidence="1" id="KW-0143">Chaperone</keyword>
<name>A0A2T9ZAR8_9FUNG</name>
<dbReference type="SUPFAM" id="SSF46565">
    <property type="entry name" value="Chaperone J-domain"/>
    <property type="match status" value="1"/>
</dbReference>
<dbReference type="OrthoDB" id="442087at2759"/>
<keyword evidence="4" id="KW-1185">Reference proteome</keyword>
<gene>
    <name evidence="3" type="ORF">BB560_003940</name>
</gene>
<proteinExistence type="predicted"/>
<dbReference type="AlphaFoldDB" id="A0A2T9ZAR8"/>
<protein>
    <recommendedName>
        <fullName evidence="2">J domain-containing protein</fullName>
    </recommendedName>
</protein>
<dbReference type="Proteomes" id="UP000245609">
    <property type="component" value="Unassembled WGS sequence"/>
</dbReference>
<dbReference type="InterPro" id="IPR018253">
    <property type="entry name" value="DnaJ_domain_CS"/>
</dbReference>
<dbReference type="PRINTS" id="PR00625">
    <property type="entry name" value="JDOMAIN"/>
</dbReference>
<evidence type="ECO:0000313" key="3">
    <source>
        <dbReference type="EMBL" id="PVV01637.1"/>
    </source>
</evidence>
<dbReference type="Pfam" id="PF00226">
    <property type="entry name" value="DnaJ"/>
    <property type="match status" value="1"/>
</dbReference>
<reference evidence="3 4" key="1">
    <citation type="journal article" date="2018" name="MBio">
        <title>Comparative Genomics Reveals the Core Gene Toolbox for the Fungus-Insect Symbiosis.</title>
        <authorList>
            <person name="Wang Y."/>
            <person name="Stata M."/>
            <person name="Wang W."/>
            <person name="Stajich J.E."/>
            <person name="White M.M."/>
            <person name="Moncalvo J.M."/>
        </authorList>
    </citation>
    <scope>NUCLEOTIDE SEQUENCE [LARGE SCALE GENOMIC DNA]</scope>
    <source>
        <strain evidence="3 4">SC-DP-2</strain>
    </source>
</reference>
<dbReference type="InterPro" id="IPR051938">
    <property type="entry name" value="Apopto_cytoskel_mod"/>
</dbReference>